<feature type="compositionally biased region" description="Basic and acidic residues" evidence="1">
    <location>
        <begin position="12"/>
        <end position="27"/>
    </location>
</feature>
<evidence type="ECO:0000313" key="4">
    <source>
        <dbReference type="Proteomes" id="UP000672032"/>
    </source>
</evidence>
<accession>A0A8A3PMF4</accession>
<reference evidence="3" key="1">
    <citation type="submission" date="2020-10" db="EMBL/GenBank/DDBJ databases">
        <title>Genome Sequence of Monilinia vaccinii-corymbosi Sheds Light on Mummy Berry Disease Infection of Blueberry and Mating Type.</title>
        <authorList>
            <person name="Yow A.G."/>
            <person name="Zhang Y."/>
            <person name="Bansal K."/>
            <person name="Eacker S.M."/>
            <person name="Sullivan S."/>
            <person name="Liachko I."/>
            <person name="Cubeta M.A."/>
            <person name="Rollins J.A."/>
            <person name="Ashrafi H."/>
        </authorList>
    </citation>
    <scope>NUCLEOTIDE SEQUENCE</scope>
    <source>
        <strain evidence="3">RL-1</strain>
    </source>
</reference>
<dbReference type="Pfam" id="PF20150">
    <property type="entry name" value="2EXR"/>
    <property type="match status" value="1"/>
</dbReference>
<protein>
    <recommendedName>
        <fullName evidence="2">2EXR domain-containing protein</fullName>
    </recommendedName>
</protein>
<dbReference type="OrthoDB" id="3473305at2759"/>
<keyword evidence="4" id="KW-1185">Reference proteome</keyword>
<gene>
    <name evidence="3" type="ORF">DSL72_007436</name>
</gene>
<organism evidence="3 4">
    <name type="scientific">Monilinia vaccinii-corymbosi</name>
    <dbReference type="NCBI Taxonomy" id="61207"/>
    <lineage>
        <taxon>Eukaryota</taxon>
        <taxon>Fungi</taxon>
        <taxon>Dikarya</taxon>
        <taxon>Ascomycota</taxon>
        <taxon>Pezizomycotina</taxon>
        <taxon>Leotiomycetes</taxon>
        <taxon>Helotiales</taxon>
        <taxon>Sclerotiniaceae</taxon>
        <taxon>Monilinia</taxon>
    </lineage>
</organism>
<name>A0A8A3PMF4_9HELO</name>
<evidence type="ECO:0000259" key="2">
    <source>
        <dbReference type="Pfam" id="PF20150"/>
    </source>
</evidence>
<evidence type="ECO:0000313" key="3">
    <source>
        <dbReference type="EMBL" id="QSZ36310.1"/>
    </source>
</evidence>
<sequence length="446" mass="51027">MSEPHSSPSSIEAKDNISRSTSQEHHPLPTTLPSIMAPLESSLSNPSDASASKDSGTGKPIGTHNTKSQIGNSKIDDFWYSASKVANDLPPKAWDMIWKLVANDNPRNVDIWAWSVGHRIFRDSPHDQTIGDPWQHGSADQWEPFRFMTTQFVPPILHVNVRSRTIALEYYKLSFGVSIPTPVGEYKIEPRIYRHIYNDCICPMGRFDYNSVDCFWEALPEGAPAIALNLCSVPYTGKESEEDGNKLNHDEFGDEDWRGTDGCPQPFHSMMGPYELASRTLKKTPKIYLYNYTDYFCKRGPRDFRFTPFVVNPEHETDYDPAQHLRIESPLEDSDHRTVTLLREASAYLPSSVEYERLCKKWGTWLKYGGLTWLKDGGPKPSGERTNPRAKKYSWQRKRFFETLQPWEEEQFIKRGDPATKADGPRESFSGPGIREVRFMKLEIHG</sequence>
<dbReference type="InterPro" id="IPR045518">
    <property type="entry name" value="2EXR"/>
</dbReference>
<dbReference type="Proteomes" id="UP000672032">
    <property type="component" value="Chromosome 6"/>
</dbReference>
<feature type="domain" description="2EXR" evidence="2">
    <location>
        <begin position="88"/>
        <end position="180"/>
    </location>
</feature>
<evidence type="ECO:0000256" key="1">
    <source>
        <dbReference type="SAM" id="MobiDB-lite"/>
    </source>
</evidence>
<proteinExistence type="predicted"/>
<feature type="region of interest" description="Disordered" evidence="1">
    <location>
        <begin position="1"/>
        <end position="69"/>
    </location>
</feature>
<dbReference type="EMBL" id="CP063410">
    <property type="protein sequence ID" value="QSZ36310.1"/>
    <property type="molecule type" value="Genomic_DNA"/>
</dbReference>
<dbReference type="AlphaFoldDB" id="A0A8A3PMF4"/>
<feature type="compositionally biased region" description="Polar residues" evidence="1">
    <location>
        <begin position="1"/>
        <end position="10"/>
    </location>
</feature>
<feature type="compositionally biased region" description="Low complexity" evidence="1">
    <location>
        <begin position="41"/>
        <end position="52"/>
    </location>
</feature>